<organism evidence="1 2">
    <name type="scientific">Mycetomoellerius zeteki</name>
    <dbReference type="NCBI Taxonomy" id="64791"/>
    <lineage>
        <taxon>Eukaryota</taxon>
        <taxon>Metazoa</taxon>
        <taxon>Ecdysozoa</taxon>
        <taxon>Arthropoda</taxon>
        <taxon>Hexapoda</taxon>
        <taxon>Insecta</taxon>
        <taxon>Pterygota</taxon>
        <taxon>Neoptera</taxon>
        <taxon>Endopterygota</taxon>
        <taxon>Hymenoptera</taxon>
        <taxon>Apocrita</taxon>
        <taxon>Aculeata</taxon>
        <taxon>Formicoidea</taxon>
        <taxon>Formicidae</taxon>
        <taxon>Myrmicinae</taxon>
        <taxon>Mycetomoellerius</taxon>
    </lineage>
</organism>
<protein>
    <submittedName>
        <fullName evidence="1">Uncharacterized protein</fullName>
    </submittedName>
</protein>
<dbReference type="AlphaFoldDB" id="A0A151XDZ9"/>
<name>A0A151XDZ9_9HYME</name>
<evidence type="ECO:0000313" key="1">
    <source>
        <dbReference type="EMBL" id="KYQ58579.1"/>
    </source>
</evidence>
<evidence type="ECO:0000313" key="2">
    <source>
        <dbReference type="Proteomes" id="UP000075809"/>
    </source>
</evidence>
<sequence>MAAIVGGCESASSCSSYRLLFGAYFGVRYQMGRGKRIPYALVHTCAWRRVRSREMGRSVTETKPIAADSGYTWTVGLLPGHSFIKTHEESVRTAFSPNQRRGSPDRLSYFFLNSVKFHVINYSMNAMYTDTYNRRNAPIRLRNLVCLAPASSAGANSVCRVSYMPTSGIGRAPRCPIAVPSDYNLYERPKLLIVTLQIRFIVLRKKILRQFFNSLLEGFHERRGRTGCFGRLVADGRAKIAVNPAANSGLAAHPRSGDDDFNYCYMSVQTVYCILTVTVKLSINDNSLSREAGSTTRRMSGVNQSIPLLVFSQRCAFASDMYSNLSCNMRDVRPVDRTVHIRRDLMPSGTGDQSKLIARLCRNCHSYHYCSALHCVLLRNDVELDSHGLQTRQLINQQISNISVKYGQTFAIRFKESINRAVRKRTSKGAKRKRDGSVHISARSSIVQNLSGLRTTYPFTGYIASRRQRRRRR</sequence>
<proteinExistence type="predicted"/>
<keyword evidence="2" id="KW-1185">Reference proteome</keyword>
<dbReference type="EMBL" id="KQ982254">
    <property type="protein sequence ID" value="KYQ58579.1"/>
    <property type="molecule type" value="Genomic_DNA"/>
</dbReference>
<dbReference type="Proteomes" id="UP000075809">
    <property type="component" value="Unassembled WGS sequence"/>
</dbReference>
<reference evidence="1 2" key="1">
    <citation type="submission" date="2015-09" db="EMBL/GenBank/DDBJ databases">
        <title>Trachymyrmex zeteki WGS genome.</title>
        <authorList>
            <person name="Nygaard S."/>
            <person name="Hu H."/>
            <person name="Boomsma J."/>
            <person name="Zhang G."/>
        </authorList>
    </citation>
    <scope>NUCLEOTIDE SEQUENCE [LARGE SCALE GENOMIC DNA]</scope>
    <source>
        <strain evidence="1">Tzet28-1</strain>
        <tissue evidence="1">Whole body</tissue>
    </source>
</reference>
<accession>A0A151XDZ9</accession>
<gene>
    <name evidence="1" type="ORF">ALC60_02224</name>
</gene>